<dbReference type="EMBL" id="JAPWTK010000041">
    <property type="protein sequence ID" value="KAJ8954962.1"/>
    <property type="molecule type" value="Genomic_DNA"/>
</dbReference>
<gene>
    <name evidence="3" type="ORF">NQ318_000393</name>
</gene>
<dbReference type="FunFam" id="3.40.50.10190:FF:000021">
    <property type="entry name" value="DNA topoisomerase II binding protein 1"/>
    <property type="match status" value="1"/>
</dbReference>
<proteinExistence type="predicted"/>
<evidence type="ECO:0000313" key="3">
    <source>
        <dbReference type="EMBL" id="KAJ8954962.1"/>
    </source>
</evidence>
<keyword evidence="4" id="KW-1185">Reference proteome</keyword>
<feature type="non-terminal residue" evidence="3">
    <location>
        <position position="167"/>
    </location>
</feature>
<name>A0AAV8YTI0_9CUCU</name>
<keyword evidence="1" id="KW-0677">Repeat</keyword>
<dbReference type="GO" id="GO:0006270">
    <property type="term" value="P:DNA replication initiation"/>
    <property type="evidence" value="ECO:0007669"/>
    <property type="project" value="TreeGrafter"/>
</dbReference>
<dbReference type="Proteomes" id="UP001162162">
    <property type="component" value="Unassembled WGS sequence"/>
</dbReference>
<dbReference type="PROSITE" id="PS50172">
    <property type="entry name" value="BRCT"/>
    <property type="match status" value="1"/>
</dbReference>
<dbReference type="PANTHER" id="PTHR13561">
    <property type="entry name" value="DNA REPLICATION REGULATOR DPB11-RELATED"/>
    <property type="match status" value="1"/>
</dbReference>
<evidence type="ECO:0000256" key="1">
    <source>
        <dbReference type="ARBA" id="ARBA00022737"/>
    </source>
</evidence>
<accession>A0AAV8YTI0</accession>
<dbReference type="PANTHER" id="PTHR13561:SF20">
    <property type="entry name" value="DNA TOPOISOMERASE 2-BINDING PROTEIN 1"/>
    <property type="match status" value="1"/>
</dbReference>
<dbReference type="InterPro" id="IPR001357">
    <property type="entry name" value="BRCT_dom"/>
</dbReference>
<organism evidence="3 4">
    <name type="scientific">Aromia moschata</name>
    <dbReference type="NCBI Taxonomy" id="1265417"/>
    <lineage>
        <taxon>Eukaryota</taxon>
        <taxon>Metazoa</taxon>
        <taxon>Ecdysozoa</taxon>
        <taxon>Arthropoda</taxon>
        <taxon>Hexapoda</taxon>
        <taxon>Insecta</taxon>
        <taxon>Pterygota</taxon>
        <taxon>Neoptera</taxon>
        <taxon>Endopterygota</taxon>
        <taxon>Coleoptera</taxon>
        <taxon>Polyphaga</taxon>
        <taxon>Cucujiformia</taxon>
        <taxon>Chrysomeloidea</taxon>
        <taxon>Cerambycidae</taxon>
        <taxon>Cerambycinae</taxon>
        <taxon>Callichromatini</taxon>
        <taxon>Aromia</taxon>
    </lineage>
</organism>
<dbReference type="GO" id="GO:0033314">
    <property type="term" value="P:mitotic DNA replication checkpoint signaling"/>
    <property type="evidence" value="ECO:0007669"/>
    <property type="project" value="TreeGrafter"/>
</dbReference>
<dbReference type="Gene3D" id="3.40.50.10190">
    <property type="entry name" value="BRCT domain"/>
    <property type="match status" value="2"/>
</dbReference>
<dbReference type="SUPFAM" id="SSF52113">
    <property type="entry name" value="BRCT domain"/>
    <property type="match status" value="1"/>
</dbReference>
<reference evidence="3" key="1">
    <citation type="journal article" date="2023" name="Insect Mol. Biol.">
        <title>Genome sequencing provides insights into the evolution of gene families encoding plant cell wall-degrading enzymes in longhorned beetles.</title>
        <authorList>
            <person name="Shin N.R."/>
            <person name="Okamura Y."/>
            <person name="Kirsch R."/>
            <person name="Pauchet Y."/>
        </authorList>
    </citation>
    <scope>NUCLEOTIDE SEQUENCE</scope>
    <source>
        <strain evidence="3">AMC_N1</strain>
    </source>
</reference>
<comment type="caution">
    <text evidence="3">The sequence shown here is derived from an EMBL/GenBank/DDBJ whole genome shotgun (WGS) entry which is preliminary data.</text>
</comment>
<dbReference type="AlphaFoldDB" id="A0AAV8YTI0"/>
<evidence type="ECO:0000313" key="4">
    <source>
        <dbReference type="Proteomes" id="UP001162162"/>
    </source>
</evidence>
<dbReference type="Pfam" id="PF12738">
    <property type="entry name" value="PTCB-BRCT"/>
    <property type="match status" value="1"/>
</dbReference>
<dbReference type="GO" id="GO:0007095">
    <property type="term" value="P:mitotic G2 DNA damage checkpoint signaling"/>
    <property type="evidence" value="ECO:0007669"/>
    <property type="project" value="TreeGrafter"/>
</dbReference>
<evidence type="ECO:0000259" key="2">
    <source>
        <dbReference type="PROSITE" id="PS50172"/>
    </source>
</evidence>
<sequence>MIEGFAGELVARSYKGIPDYIVVPVFNKCEIHHTATEIVNEFFIKQCGIESCLLPEILYYHRPFDLPDSIPLENCVITISGYSGTERDFLGSLIENLGGQHQEQFARVTSEARGVVASTHLVSDKPSGKKYSAALKWGLPVVSKDWLLECANKGIRLPEKDFSVEDK</sequence>
<feature type="domain" description="BRCT" evidence="2">
    <location>
        <begin position="67"/>
        <end position="164"/>
    </location>
</feature>
<dbReference type="SMART" id="SM00292">
    <property type="entry name" value="BRCT"/>
    <property type="match status" value="1"/>
</dbReference>
<dbReference type="InterPro" id="IPR036420">
    <property type="entry name" value="BRCT_dom_sf"/>
</dbReference>
<protein>
    <recommendedName>
        <fullName evidence="2">BRCT domain-containing protein</fullName>
    </recommendedName>
</protein>